<feature type="binding site" evidence="4">
    <location>
        <position position="63"/>
    </location>
    <ligand>
        <name>substrate</name>
    </ligand>
</feature>
<dbReference type="InterPro" id="IPR002698">
    <property type="entry name" value="FTHF_cligase"/>
</dbReference>
<comment type="similarity">
    <text evidence="1 5">Belongs to the 5-formyltetrahydrofolate cyclo-ligase family.</text>
</comment>
<protein>
    <recommendedName>
        <fullName evidence="5">5-formyltetrahydrofolate cyclo-ligase</fullName>
        <ecNumber evidence="5">6.3.3.2</ecNumber>
    </recommendedName>
</protein>
<accession>A0A1I2HFP0</accession>
<name>A0A1I2HFP0_9BACL</name>
<feature type="binding site" evidence="4">
    <location>
        <position position="58"/>
    </location>
    <ligand>
        <name>substrate</name>
    </ligand>
</feature>
<comment type="cofactor">
    <cofactor evidence="5">
        <name>Mg(2+)</name>
        <dbReference type="ChEBI" id="CHEBI:18420"/>
    </cofactor>
</comment>
<dbReference type="PANTHER" id="PTHR23407:SF1">
    <property type="entry name" value="5-FORMYLTETRAHYDROFOLATE CYCLO-LIGASE"/>
    <property type="match status" value="1"/>
</dbReference>
<evidence type="ECO:0000256" key="3">
    <source>
        <dbReference type="ARBA" id="ARBA00022840"/>
    </source>
</evidence>
<dbReference type="EC" id="6.3.3.2" evidence="5"/>
<dbReference type="Pfam" id="PF01812">
    <property type="entry name" value="5-FTHF_cyc-lig"/>
    <property type="match status" value="1"/>
</dbReference>
<evidence type="ECO:0000313" key="6">
    <source>
        <dbReference type="EMBL" id="SFF29085.1"/>
    </source>
</evidence>
<dbReference type="RefSeq" id="WP_091190474.1">
    <property type="nucleotide sequence ID" value="NZ_FOMT01000007.1"/>
</dbReference>
<dbReference type="PANTHER" id="PTHR23407">
    <property type="entry name" value="ATPASE INHIBITOR/5-FORMYLTETRAHYDROFOLATE CYCLO-LIGASE"/>
    <property type="match status" value="1"/>
</dbReference>
<keyword evidence="5" id="KW-0460">Magnesium</keyword>
<evidence type="ECO:0000256" key="2">
    <source>
        <dbReference type="ARBA" id="ARBA00022741"/>
    </source>
</evidence>
<comment type="catalytic activity">
    <reaction evidence="5">
        <text>(6S)-5-formyl-5,6,7,8-tetrahydrofolate + ATP = (6R)-5,10-methenyltetrahydrofolate + ADP + phosphate</text>
        <dbReference type="Rhea" id="RHEA:10488"/>
        <dbReference type="ChEBI" id="CHEBI:30616"/>
        <dbReference type="ChEBI" id="CHEBI:43474"/>
        <dbReference type="ChEBI" id="CHEBI:57455"/>
        <dbReference type="ChEBI" id="CHEBI:57457"/>
        <dbReference type="ChEBI" id="CHEBI:456216"/>
        <dbReference type="EC" id="6.3.3.2"/>
    </reaction>
</comment>
<dbReference type="InterPro" id="IPR024185">
    <property type="entry name" value="FTHF_cligase-like_sf"/>
</dbReference>
<keyword evidence="3 4" id="KW-0067">ATP-binding</keyword>
<gene>
    <name evidence="6" type="ORF">SAMN05216378_5819</name>
</gene>
<dbReference type="NCBIfam" id="TIGR02727">
    <property type="entry name" value="MTHFS_bact"/>
    <property type="match status" value="1"/>
</dbReference>
<evidence type="ECO:0000256" key="5">
    <source>
        <dbReference type="RuleBase" id="RU361279"/>
    </source>
</evidence>
<keyword evidence="6" id="KW-0436">Ligase</keyword>
<dbReference type="AlphaFoldDB" id="A0A1I2HFP0"/>
<dbReference type="InterPro" id="IPR037171">
    <property type="entry name" value="NagB/RpiA_transferase-like"/>
</dbReference>
<feature type="binding site" evidence="4">
    <location>
        <begin position="143"/>
        <end position="151"/>
    </location>
    <ligand>
        <name>ATP</name>
        <dbReference type="ChEBI" id="CHEBI:30616"/>
    </ligand>
</feature>
<evidence type="ECO:0000313" key="7">
    <source>
        <dbReference type="Proteomes" id="UP000198855"/>
    </source>
</evidence>
<proteinExistence type="inferred from homology"/>
<dbReference type="EMBL" id="FOMT01000007">
    <property type="protein sequence ID" value="SFF29085.1"/>
    <property type="molecule type" value="Genomic_DNA"/>
</dbReference>
<dbReference type="STRING" id="1045775.SAMN05216378_5819"/>
<dbReference type="PIRSF" id="PIRSF006806">
    <property type="entry name" value="FTHF_cligase"/>
    <property type="match status" value="1"/>
</dbReference>
<dbReference type="GO" id="GO:0035999">
    <property type="term" value="P:tetrahydrofolate interconversion"/>
    <property type="evidence" value="ECO:0007669"/>
    <property type="project" value="TreeGrafter"/>
</dbReference>
<dbReference type="Gene3D" id="3.40.50.10420">
    <property type="entry name" value="NagB/RpiA/CoA transferase-like"/>
    <property type="match status" value="1"/>
</dbReference>
<sequence length="214" mass="24203">MNEQSNGNPFDKAALRKAMTKLRDGISSEERSVRSAAACRYVSEWMKEQEVESFMCYVPFRSELDTRTLVEWGWETGREVIVPKCYPADRSMTLHKLDSWSGLKAGAYGIMEPDPIECPPLPDAYVPKLVITPGLAFDSKGGRLGYGGGYYDRFAERLRNERGEASQLVKWFGIAFEDQLVEEIPMQAHDKRMNGIVTELMVRVWSDGNGTDAF</sequence>
<evidence type="ECO:0000256" key="4">
    <source>
        <dbReference type="PIRSR" id="PIRSR006806-1"/>
    </source>
</evidence>
<evidence type="ECO:0000256" key="1">
    <source>
        <dbReference type="ARBA" id="ARBA00010638"/>
    </source>
</evidence>
<reference evidence="7" key="1">
    <citation type="submission" date="2016-10" db="EMBL/GenBank/DDBJ databases">
        <authorList>
            <person name="Varghese N."/>
            <person name="Submissions S."/>
        </authorList>
    </citation>
    <scope>NUCLEOTIDE SEQUENCE [LARGE SCALE GENOMIC DNA]</scope>
    <source>
        <strain evidence="7">CGMCC 1.10784</strain>
    </source>
</reference>
<dbReference type="GO" id="GO:0046872">
    <property type="term" value="F:metal ion binding"/>
    <property type="evidence" value="ECO:0007669"/>
    <property type="project" value="UniProtKB-KW"/>
</dbReference>
<keyword evidence="5" id="KW-0479">Metal-binding</keyword>
<dbReference type="OrthoDB" id="9801938at2"/>
<organism evidence="6 7">
    <name type="scientific">Paenibacillus catalpae</name>
    <dbReference type="NCBI Taxonomy" id="1045775"/>
    <lineage>
        <taxon>Bacteria</taxon>
        <taxon>Bacillati</taxon>
        <taxon>Bacillota</taxon>
        <taxon>Bacilli</taxon>
        <taxon>Bacillales</taxon>
        <taxon>Paenibacillaceae</taxon>
        <taxon>Paenibacillus</taxon>
    </lineage>
</organism>
<keyword evidence="7" id="KW-1185">Reference proteome</keyword>
<dbReference type="SUPFAM" id="SSF100950">
    <property type="entry name" value="NagB/RpiA/CoA transferase-like"/>
    <property type="match status" value="1"/>
</dbReference>
<dbReference type="GO" id="GO:0009396">
    <property type="term" value="P:folic acid-containing compound biosynthetic process"/>
    <property type="evidence" value="ECO:0007669"/>
    <property type="project" value="TreeGrafter"/>
</dbReference>
<keyword evidence="2 4" id="KW-0547">Nucleotide-binding</keyword>
<feature type="binding site" evidence="4">
    <location>
        <begin position="12"/>
        <end position="16"/>
    </location>
    <ligand>
        <name>ATP</name>
        <dbReference type="ChEBI" id="CHEBI:30616"/>
    </ligand>
</feature>
<dbReference type="GO" id="GO:0030272">
    <property type="term" value="F:5-formyltetrahydrofolate cyclo-ligase activity"/>
    <property type="evidence" value="ECO:0007669"/>
    <property type="project" value="UniProtKB-EC"/>
</dbReference>
<dbReference type="GO" id="GO:0005524">
    <property type="term" value="F:ATP binding"/>
    <property type="evidence" value="ECO:0007669"/>
    <property type="project" value="UniProtKB-KW"/>
</dbReference>
<dbReference type="Proteomes" id="UP000198855">
    <property type="component" value="Unassembled WGS sequence"/>
</dbReference>